<comment type="caution">
    <text evidence="1">The sequence shown here is derived from an EMBL/GenBank/DDBJ whole genome shotgun (WGS) entry which is preliminary data.</text>
</comment>
<evidence type="ECO:0000313" key="1">
    <source>
        <dbReference type="EMBL" id="KAK3697414.1"/>
    </source>
</evidence>
<organism evidence="1 2">
    <name type="scientific">Vermiconidia calcicola</name>
    <dbReference type="NCBI Taxonomy" id="1690605"/>
    <lineage>
        <taxon>Eukaryota</taxon>
        <taxon>Fungi</taxon>
        <taxon>Dikarya</taxon>
        <taxon>Ascomycota</taxon>
        <taxon>Pezizomycotina</taxon>
        <taxon>Dothideomycetes</taxon>
        <taxon>Dothideomycetidae</taxon>
        <taxon>Mycosphaerellales</taxon>
        <taxon>Extremaceae</taxon>
        <taxon>Vermiconidia</taxon>
    </lineage>
</organism>
<name>A0ACC3MK78_9PEZI</name>
<accession>A0ACC3MK78</accession>
<keyword evidence="2" id="KW-1185">Reference proteome</keyword>
<protein>
    <submittedName>
        <fullName evidence="1">Uncharacterized protein</fullName>
    </submittedName>
</protein>
<dbReference type="EMBL" id="JAUTXU010000226">
    <property type="protein sequence ID" value="KAK3697414.1"/>
    <property type="molecule type" value="Genomic_DNA"/>
</dbReference>
<reference evidence="1" key="1">
    <citation type="submission" date="2023-07" db="EMBL/GenBank/DDBJ databases">
        <title>Black Yeasts Isolated from many extreme environments.</title>
        <authorList>
            <person name="Coleine C."/>
            <person name="Stajich J.E."/>
            <person name="Selbmann L."/>
        </authorList>
    </citation>
    <scope>NUCLEOTIDE SEQUENCE</scope>
    <source>
        <strain evidence="1">CCFEE 5714</strain>
    </source>
</reference>
<evidence type="ECO:0000313" key="2">
    <source>
        <dbReference type="Proteomes" id="UP001281147"/>
    </source>
</evidence>
<sequence length="238" mass="26904">MRPALRLLAQVSRSNIYEAGHPTGLTGLLTHYSPRSTLLYLYSTTLDKLRADFPESSVYRQSCEALTRQRMSVVESVKPAGLSEWQQRVSKLVDAHPEAFKRVKTTDGSGEVNIIYHAPSPESAFATRDDEVNAEYKQRPQAEGPQEQEDVSGRGIELTRDLHAEEVNRLRVEMEPPLSMEQIGEVEQRIGAGLIEEIIAVAQGERELVDVMSENKVWEDLEEKPAEGQWVFNERQNN</sequence>
<gene>
    <name evidence="1" type="ORF">LTR37_017478</name>
</gene>
<proteinExistence type="predicted"/>
<dbReference type="Proteomes" id="UP001281147">
    <property type="component" value="Unassembled WGS sequence"/>
</dbReference>